<evidence type="ECO:0000313" key="1">
    <source>
        <dbReference type="EMBL" id="PWF39108.1"/>
    </source>
</evidence>
<name>A0A2U2H942_9BURK</name>
<keyword evidence="2" id="KW-1185">Reference proteome</keyword>
<dbReference type="OrthoDB" id="6195988at2"/>
<reference evidence="1 2" key="1">
    <citation type="submission" date="2018-04" db="EMBL/GenBank/DDBJ databases">
        <title>Massilia violaceinigra sp. nov., a novel purple-pigmented bacterium isolated from Tianshan glacier, Xinjiang, China.</title>
        <authorList>
            <person name="Wang H."/>
        </authorList>
    </citation>
    <scope>NUCLEOTIDE SEQUENCE [LARGE SCALE GENOMIC DNA]</scope>
    <source>
        <strain evidence="1 2">B448-2</strain>
    </source>
</reference>
<protein>
    <submittedName>
        <fullName evidence="1">Uncharacterized protein</fullName>
    </submittedName>
</protein>
<organism evidence="1 2">
    <name type="scientific">Massilia glaciei</name>
    <dbReference type="NCBI Taxonomy" id="1524097"/>
    <lineage>
        <taxon>Bacteria</taxon>
        <taxon>Pseudomonadati</taxon>
        <taxon>Pseudomonadota</taxon>
        <taxon>Betaproteobacteria</taxon>
        <taxon>Burkholderiales</taxon>
        <taxon>Oxalobacteraceae</taxon>
        <taxon>Telluria group</taxon>
        <taxon>Massilia</taxon>
    </lineage>
</organism>
<dbReference type="EMBL" id="PXWF02000343">
    <property type="protein sequence ID" value="PWF39108.1"/>
    <property type="molecule type" value="Genomic_DNA"/>
</dbReference>
<evidence type="ECO:0000313" key="2">
    <source>
        <dbReference type="Proteomes" id="UP000241421"/>
    </source>
</evidence>
<sequence>MAIDAIVERLEGVDIGVSAADAENVELLYRFGDLLLRYRDWMEQECEKKFLDVLAFRWEEFTNQAPRDDSSFEVVNSTWLTVQAKAQEVEPSDYIHYRICFNGNGVLDVIMLRL</sequence>
<gene>
    <name evidence="1" type="ORF">C7C56_027340</name>
</gene>
<dbReference type="Proteomes" id="UP000241421">
    <property type="component" value="Unassembled WGS sequence"/>
</dbReference>
<dbReference type="RefSeq" id="WP_106760489.1">
    <property type="nucleotide sequence ID" value="NZ_PXWF02000343.1"/>
</dbReference>
<proteinExistence type="predicted"/>
<accession>A0A2U2H942</accession>
<comment type="caution">
    <text evidence="1">The sequence shown here is derived from an EMBL/GenBank/DDBJ whole genome shotgun (WGS) entry which is preliminary data.</text>
</comment>
<dbReference type="AlphaFoldDB" id="A0A2U2H942"/>